<protein>
    <submittedName>
        <fullName evidence="1">Uncharacterized protein</fullName>
    </submittedName>
</protein>
<reference evidence="1" key="1">
    <citation type="submission" date="2017-05" db="UniProtKB">
        <authorList>
            <consortium name="EnsemblMetazoa"/>
        </authorList>
    </citation>
    <scope>IDENTIFICATION</scope>
</reference>
<sequence>IIIIIINKLYNTYYKMVTKRKETKKRCIEGKHSNKTGHLKLHCK</sequence>
<dbReference type="InParanoid" id="A0A1X7SSU3"/>
<dbReference type="AlphaFoldDB" id="A0A1X7SSU3"/>
<proteinExistence type="predicted"/>
<organism evidence="1">
    <name type="scientific">Amphimedon queenslandica</name>
    <name type="common">Sponge</name>
    <dbReference type="NCBI Taxonomy" id="400682"/>
    <lineage>
        <taxon>Eukaryota</taxon>
        <taxon>Metazoa</taxon>
        <taxon>Porifera</taxon>
        <taxon>Demospongiae</taxon>
        <taxon>Heteroscleromorpha</taxon>
        <taxon>Haplosclerida</taxon>
        <taxon>Niphatidae</taxon>
        <taxon>Amphimedon</taxon>
    </lineage>
</organism>
<name>A0A1X7SSU3_AMPQE</name>
<evidence type="ECO:0000313" key="1">
    <source>
        <dbReference type="EnsemblMetazoa" id="Aqu2.1.05148_001"/>
    </source>
</evidence>
<dbReference type="EnsemblMetazoa" id="Aqu2.1.05148_001">
    <property type="protein sequence ID" value="Aqu2.1.05148_001"/>
    <property type="gene ID" value="Aqu2.1.05148"/>
</dbReference>
<accession>A0A1X7SSU3</accession>